<keyword evidence="7" id="KW-0961">Cell wall biogenesis/degradation</keyword>
<sequence>MSSPKKGMRKMLTQTASSAVALSMLLGSWNGLPVPTASAKAPETSHLLSYEGAAYASSVEGGWTPDKAVDGNLDSRWGSAFSVEPQWIYIDLGSKATIDKAIIRWENAYSKSYKIQVSDDEANWKDIYVDTKGDGGVDTIALSGSGRYVRMLSLERSGGYGVSLHEFEVYGTGGSNPLPIVLGDDVALNKPIVASSYQKADKDKPAMLPENAFDGDKATRWSSEQTSDEWIYVDLGSVHSIGRIRLNWENAAGRIYDLQVSDDATNWKTIYREVNGQDGWMDTPVYATGRYVKMKGISRTTSYGYSLFDFNVYDYVDGDAKPTYTIPELPTASTVQVGEGSYLTSDISMPQPRPPVNKTDDIKAPIASNDWWQSVLIKNLSDSLVTLPLKSKFTALGLGILNPGQGWVNDTGNSQAADGGPDFYLNAGNISATRVKNKVAGYSDWSATVVLSDNDTDKMKTTLIKGSPYVYSEFSDPTTPELYFPATTSFYDDNGNPILVAEGSFIPADHIGFTVATVDGSPKAEKAIRHYGVFAPEGSVFVKAGNKVKIRLGGGQNYLSVAAMPTPGDLNYFYKHGYAFITNTIVTPSFNENTSEVTTRFDVEIDQKRADMEPTTLLALLPHQWKQTSTSLTALSYPSIRGTLKLHEGNSFTTVDRFQGIMPQFTVPEDPTYSRDALLEQLSYLDEATSKNFMSGDAYWQGKVLHPLAMGVMIADQVGDKDYKNKFLSRLRTILTDWYTYTKGEPDYFMYYDPTWGTMYYKSSEFGANTGLTDHHFTYGYYVFASAVLATYDQDFKDNYGGMVEHLIRDYANPSKTDAQYPFLRNFDPYEGHSWAGGYGDNNNGNNQEAAGESLFGWVGEYLWSLMADKKDTRDIAIYGFTTELKAVEQYWFNYDNDNWLPGFAHKSVGQVYGSAYNFGTFFSGDPVNVYGIHWLPTGEYLTSYGFDPAKAADLYNGLVTDNKGPENAWYHIVWPIESLSNPQSVLDKFTIEDTQKNEIFNTYWFAHNMATLGTRTKDIWASGWSGATVYKKDKTYSAMIWNPTNQAITVTFNNAAGVTGSAKVGPKAMVKVDPTKVTDLDGKTPPQLNADTTQNMIGQPIEVTYADHLKWREAISAVLVNGTTVDASQYSIKAGKITLNHSVFPVEGSYEVAVRSTDYPETKVQQVVITNSTVNLALNKPTFTSDKPNNPGSFAVDGKLDTRWESAFSDPQYLGVNLKSEYKISHVRLNWENAAGKSYTVQVSLDGQTWKTVYTTNRGHEGIDDITFPAVNARYVKVEGTQRTTNYGYSLWEMEVFGTPANTLDAPDLIADTTMNRAGQSIDISFDDFADWRTNIQDVKVNGISISPAQYQVSPGVITLNGSFFPVGGSYVISVDSKGFATATVQQAIVTSSNVNLALRKPTLTASNQKQDGRFAVDGNQTTRWESDFADPQFLQVDLGAENVISRVVLNWENAAGKSYTVEVSSDGANWKTVYATTTGKPGINEIGFLPQSARYVKVNGTERTTAYGFSILEFEVYGAGDGLPTAPELAADTTDNNVDQPVDISFADDVTWRNAIEAVKIDGITISADQYTVAVGKITLNGSLFKAAKYYLISVQAKGFTETSVQQVVTVKNQPNPNQDHEPNSNPNPNPRNLAFEKPTASSPDFHRSSADAVDGRFDRRWESAFEDNQWMSIDLGAVKTINRVVLAWENAYGKAYTIDVSLDGKTWTTVYATNNGNGDIDDISFAPVRAQYVKMNGIKRGSPYGFSLWEFEVYAGDTNTLAGPALVADNTDNILGKEIDITFADDAVWRNAINTVVLNGVTLKANQYEVAAGKIALNAALFTEPVPYEVTVWATGYDNNMVVQPILKAANLALFKQTTTSEAAYKDGAFAVDGSKSTRWESPFSDPQWISVDLGKSYSISRVLLNWENAAAKDYSVEVSKDGVNWTTVYTTTNGHEGIDNILFNSMDARYVKVAGTQRTTQYGYSLFELEVYE</sequence>
<dbReference type="Pfam" id="PF17652">
    <property type="entry name" value="Glyco_hydro81C"/>
    <property type="match status" value="1"/>
</dbReference>
<dbReference type="Pfam" id="PF00754">
    <property type="entry name" value="F5_F8_type_C"/>
    <property type="match status" value="3"/>
</dbReference>
<dbReference type="InterPro" id="IPR011432">
    <property type="entry name" value="Shr-like_HID"/>
</dbReference>
<feature type="domain" description="F5/8 type C" evidence="11">
    <location>
        <begin position="36"/>
        <end position="172"/>
    </location>
</feature>
<dbReference type="RefSeq" id="WP_068663105.1">
    <property type="nucleotide sequence ID" value="NZ_LYPB01000050.1"/>
</dbReference>
<dbReference type="OrthoDB" id="5480482at2"/>
<comment type="caution">
    <text evidence="12">The sequence shown here is derived from an EMBL/GenBank/DDBJ whole genome shotgun (WGS) entry which is preliminary data.</text>
</comment>
<evidence type="ECO:0000259" key="11">
    <source>
        <dbReference type="PROSITE" id="PS50022"/>
    </source>
</evidence>
<keyword evidence="13" id="KW-1185">Reference proteome</keyword>
<comment type="catalytic activity">
    <reaction evidence="1">
        <text>Hydrolysis of (1-&gt;3)-beta-D-glucosidic linkages in (1-&gt;3)-beta-D-glucans.</text>
        <dbReference type="EC" id="3.2.1.39"/>
    </reaction>
</comment>
<evidence type="ECO:0000256" key="5">
    <source>
        <dbReference type="ARBA" id="ARBA00023277"/>
    </source>
</evidence>
<dbReference type="InterPro" id="IPR005200">
    <property type="entry name" value="Endo-beta-glucanase"/>
</dbReference>
<dbReference type="Gene3D" id="2.60.120.260">
    <property type="entry name" value="Galactose-binding domain-like"/>
    <property type="match status" value="6"/>
</dbReference>
<evidence type="ECO:0000256" key="1">
    <source>
        <dbReference type="ARBA" id="ARBA00000382"/>
    </source>
</evidence>
<dbReference type="EC" id="3.2.1.39" evidence="3"/>
<evidence type="ECO:0000256" key="8">
    <source>
        <dbReference type="ARBA" id="ARBA00023326"/>
    </source>
</evidence>
<dbReference type="Pfam" id="PF22633">
    <property type="entry name" value="F5_F8_type_C_2"/>
    <property type="match status" value="3"/>
</dbReference>
<dbReference type="STRING" id="1850517.A8708_18040"/>
<gene>
    <name evidence="12" type="ORF">A8708_18040</name>
</gene>
<feature type="compositionally biased region" description="Low complexity" evidence="9">
    <location>
        <begin position="1626"/>
        <end position="1635"/>
    </location>
</feature>
<feature type="domain" description="F5/8 type C" evidence="11">
    <location>
        <begin position="1626"/>
        <end position="1759"/>
    </location>
</feature>
<dbReference type="EMBL" id="LYPB01000050">
    <property type="protein sequence ID" value="OAS20475.1"/>
    <property type="molecule type" value="Genomic_DNA"/>
</dbReference>
<dbReference type="InterPro" id="IPR008979">
    <property type="entry name" value="Galactose-bd-like_sf"/>
</dbReference>
<dbReference type="InterPro" id="IPR000421">
    <property type="entry name" value="FA58C"/>
</dbReference>
<keyword evidence="5" id="KW-0119">Carbohydrate metabolism</keyword>
<keyword evidence="10" id="KW-0732">Signal</keyword>
<keyword evidence="4" id="KW-0378">Hydrolase</keyword>
<comment type="similarity">
    <text evidence="2">Belongs to the glycosyl hydrolase 81 family.</text>
</comment>
<feature type="domain" description="F5/8 type C" evidence="11">
    <location>
        <begin position="1383"/>
        <end position="1521"/>
    </location>
</feature>
<protein>
    <recommendedName>
        <fullName evidence="3">glucan endo-1,3-beta-D-glucosidase</fullName>
        <ecNumber evidence="3">3.2.1.39</ecNumber>
    </recommendedName>
</protein>
<feature type="domain" description="F5/8 type C" evidence="11">
    <location>
        <begin position="1833"/>
        <end position="1977"/>
    </location>
</feature>
<feature type="domain" description="F5/8 type C" evidence="11">
    <location>
        <begin position="175"/>
        <end position="315"/>
    </location>
</feature>
<name>A0A198AHC4_9BACL</name>
<dbReference type="GO" id="GO:0042973">
    <property type="term" value="F:glucan endo-1,3-beta-D-glucosidase activity"/>
    <property type="evidence" value="ECO:0007669"/>
    <property type="project" value="UniProtKB-EC"/>
</dbReference>
<feature type="signal peptide" evidence="10">
    <location>
        <begin position="1"/>
        <end position="21"/>
    </location>
</feature>
<dbReference type="SMART" id="SM00231">
    <property type="entry name" value="FA58C"/>
    <property type="match status" value="2"/>
</dbReference>
<proteinExistence type="inferred from homology"/>
<feature type="chain" id="PRO_5039343410" description="glucan endo-1,3-beta-D-glucosidase" evidence="10">
    <location>
        <begin position="22"/>
        <end position="1977"/>
    </location>
</feature>
<evidence type="ECO:0000256" key="10">
    <source>
        <dbReference type="SAM" id="SignalP"/>
    </source>
</evidence>
<dbReference type="PANTHER" id="PTHR31983">
    <property type="entry name" value="ENDO-1,3(4)-BETA-GLUCANASE 1"/>
    <property type="match status" value="1"/>
</dbReference>
<organism evidence="12 13">
    <name type="scientific">Paenibacillus oryzisoli</name>
    <dbReference type="NCBI Taxonomy" id="1850517"/>
    <lineage>
        <taxon>Bacteria</taxon>
        <taxon>Bacillati</taxon>
        <taxon>Bacillota</taxon>
        <taxon>Bacilli</taxon>
        <taxon>Bacillales</taxon>
        <taxon>Paenibacillaceae</taxon>
        <taxon>Paenibacillus</taxon>
    </lineage>
</organism>
<dbReference type="GO" id="GO:0071555">
    <property type="term" value="P:cell wall organization"/>
    <property type="evidence" value="ECO:0007669"/>
    <property type="project" value="UniProtKB-KW"/>
</dbReference>
<evidence type="ECO:0000313" key="12">
    <source>
        <dbReference type="EMBL" id="OAS20475.1"/>
    </source>
</evidence>
<keyword evidence="8" id="KW-0624">Polysaccharide degradation</keyword>
<dbReference type="Gene3D" id="2.70.98.30">
    <property type="entry name" value="Golgi alpha-mannosidase II, domain 4"/>
    <property type="match status" value="1"/>
</dbReference>
<feature type="region of interest" description="Disordered" evidence="9">
    <location>
        <begin position="1615"/>
        <end position="1653"/>
    </location>
</feature>
<evidence type="ECO:0000256" key="2">
    <source>
        <dbReference type="ARBA" id="ARBA00010730"/>
    </source>
</evidence>
<dbReference type="Pfam" id="PF07550">
    <property type="entry name" value="Shr-like_HID"/>
    <property type="match status" value="4"/>
</dbReference>
<evidence type="ECO:0000256" key="4">
    <source>
        <dbReference type="ARBA" id="ARBA00022801"/>
    </source>
</evidence>
<dbReference type="PROSITE" id="PS52008">
    <property type="entry name" value="GH81"/>
    <property type="match status" value="1"/>
</dbReference>
<dbReference type="SUPFAM" id="SSF49785">
    <property type="entry name" value="Galactose-binding domain-like"/>
    <property type="match status" value="6"/>
</dbReference>
<evidence type="ECO:0000313" key="13">
    <source>
        <dbReference type="Proteomes" id="UP000078454"/>
    </source>
</evidence>
<dbReference type="GO" id="GO:0052861">
    <property type="term" value="F:endo-1,3(4)-beta-glucanase activity"/>
    <property type="evidence" value="ECO:0007669"/>
    <property type="project" value="InterPro"/>
</dbReference>
<evidence type="ECO:0000256" key="6">
    <source>
        <dbReference type="ARBA" id="ARBA00023295"/>
    </source>
</evidence>
<evidence type="ECO:0000256" key="3">
    <source>
        <dbReference type="ARBA" id="ARBA00012780"/>
    </source>
</evidence>
<feature type="domain" description="F5/8 type C" evidence="11">
    <location>
        <begin position="1163"/>
        <end position="1300"/>
    </location>
</feature>
<reference evidence="12 13" key="1">
    <citation type="submission" date="2016-05" db="EMBL/GenBank/DDBJ databases">
        <title>Paenibacillus sp. 1ZS3-15 nov., isolated from the rhizosphere soil.</title>
        <authorList>
            <person name="Zhang X.X."/>
            <person name="Zhang J."/>
        </authorList>
    </citation>
    <scope>NUCLEOTIDE SEQUENCE [LARGE SCALE GENOMIC DNA]</scope>
    <source>
        <strain evidence="12 13">1ZS3-15</strain>
    </source>
</reference>
<dbReference type="InterPro" id="IPR040720">
    <property type="entry name" value="GH81_C"/>
</dbReference>
<dbReference type="PROSITE" id="PS50022">
    <property type="entry name" value="FA58C_3"/>
    <property type="match status" value="6"/>
</dbReference>
<evidence type="ECO:0000256" key="7">
    <source>
        <dbReference type="ARBA" id="ARBA00023316"/>
    </source>
</evidence>
<dbReference type="PANTHER" id="PTHR31983:SF0">
    <property type="entry name" value="GLUCAN ENDO-1,3-BETA-D-GLUCOSIDASE 2"/>
    <property type="match status" value="1"/>
</dbReference>
<evidence type="ECO:0000256" key="9">
    <source>
        <dbReference type="SAM" id="MobiDB-lite"/>
    </source>
</evidence>
<dbReference type="GO" id="GO:0000272">
    <property type="term" value="P:polysaccharide catabolic process"/>
    <property type="evidence" value="ECO:0007669"/>
    <property type="project" value="UniProtKB-KW"/>
</dbReference>
<keyword evidence="6" id="KW-0326">Glycosidase</keyword>
<accession>A0A198AHC4</accession>
<dbReference type="Proteomes" id="UP000078454">
    <property type="component" value="Unassembled WGS sequence"/>
</dbReference>